<dbReference type="SUPFAM" id="SSF50814">
    <property type="entry name" value="Lipocalins"/>
    <property type="match status" value="1"/>
</dbReference>
<dbReference type="PANTHER" id="PTHR11430">
    <property type="entry name" value="LIPOCALIN"/>
    <property type="match status" value="1"/>
</dbReference>
<dbReference type="AlphaFoldDB" id="A0A811YZ37"/>
<feature type="domain" description="Lipocalin/cytosolic fatty-acid binding" evidence="5">
    <location>
        <begin position="28"/>
        <end position="167"/>
    </location>
</feature>
<dbReference type="Pfam" id="PF00061">
    <property type="entry name" value="Lipocalin"/>
    <property type="match status" value="1"/>
</dbReference>
<evidence type="ECO:0000313" key="7">
    <source>
        <dbReference type="Proteomes" id="UP000645828"/>
    </source>
</evidence>
<reference evidence="6" key="1">
    <citation type="submission" date="2020-12" db="EMBL/GenBank/DDBJ databases">
        <authorList>
            <consortium name="Molecular Ecology Group"/>
        </authorList>
    </citation>
    <scope>NUCLEOTIDE SEQUENCE</scope>
    <source>
        <strain evidence="6">TBG_1078</strain>
    </source>
</reference>
<evidence type="ECO:0000256" key="1">
    <source>
        <dbReference type="ARBA" id="ARBA00004613"/>
    </source>
</evidence>
<dbReference type="GO" id="GO:0005549">
    <property type="term" value="F:odorant binding"/>
    <property type="evidence" value="ECO:0007669"/>
    <property type="project" value="TreeGrafter"/>
</dbReference>
<evidence type="ECO:0000256" key="2">
    <source>
        <dbReference type="ARBA" id="ARBA00006889"/>
    </source>
</evidence>
<evidence type="ECO:0000259" key="5">
    <source>
        <dbReference type="Pfam" id="PF00061"/>
    </source>
</evidence>
<keyword evidence="3" id="KW-0964">Secreted</keyword>
<feature type="signal peptide" evidence="4">
    <location>
        <begin position="1"/>
        <end position="16"/>
    </location>
</feature>
<evidence type="ECO:0000256" key="4">
    <source>
        <dbReference type="SAM" id="SignalP"/>
    </source>
</evidence>
<comment type="subcellular location">
    <subcellularLocation>
        <location evidence="1">Secreted</location>
    </subcellularLocation>
</comment>
<name>A0A811YZ37_NYCPR</name>
<keyword evidence="7" id="KW-1185">Reference proteome</keyword>
<comment type="caution">
    <text evidence="6">The sequence shown here is derived from an EMBL/GenBank/DDBJ whole genome shotgun (WGS) entry which is preliminary data.</text>
</comment>
<organism evidence="6 7">
    <name type="scientific">Nyctereutes procyonoides</name>
    <name type="common">Raccoon dog</name>
    <name type="synonym">Canis procyonoides</name>
    <dbReference type="NCBI Taxonomy" id="34880"/>
    <lineage>
        <taxon>Eukaryota</taxon>
        <taxon>Metazoa</taxon>
        <taxon>Chordata</taxon>
        <taxon>Craniata</taxon>
        <taxon>Vertebrata</taxon>
        <taxon>Euteleostomi</taxon>
        <taxon>Mammalia</taxon>
        <taxon>Eutheria</taxon>
        <taxon>Laurasiatheria</taxon>
        <taxon>Carnivora</taxon>
        <taxon>Caniformia</taxon>
        <taxon>Canidae</taxon>
        <taxon>Nyctereutes</taxon>
    </lineage>
</organism>
<accession>A0A811YZ37</accession>
<dbReference type="EMBL" id="CAJHUB010000754">
    <property type="protein sequence ID" value="CAD7681726.1"/>
    <property type="molecule type" value="Genomic_DNA"/>
</dbReference>
<dbReference type="InterPro" id="IPR012674">
    <property type="entry name" value="Calycin"/>
</dbReference>
<gene>
    <name evidence="6" type="ORF">NYPRO_LOCUS14518</name>
</gene>
<dbReference type="GO" id="GO:0036094">
    <property type="term" value="F:small molecule binding"/>
    <property type="evidence" value="ECO:0007669"/>
    <property type="project" value="InterPro"/>
</dbReference>
<dbReference type="PANTHER" id="PTHR11430:SF65">
    <property type="entry name" value="ODORANT-BINDING PROTEIN 1A-RELATED"/>
    <property type="match status" value="1"/>
</dbReference>
<comment type="similarity">
    <text evidence="2">Belongs to the calycin superfamily. Lipocalin family.</text>
</comment>
<evidence type="ECO:0000256" key="3">
    <source>
        <dbReference type="ARBA" id="ARBA00022525"/>
    </source>
</evidence>
<dbReference type="PRINTS" id="PR01173">
    <property type="entry name" value="ODORANTBNDNG"/>
</dbReference>
<dbReference type="InterPro" id="IPR000566">
    <property type="entry name" value="Lipocln_cytosolic_FA-bd_dom"/>
</dbReference>
<evidence type="ECO:0000313" key="6">
    <source>
        <dbReference type="EMBL" id="CAD7681726.1"/>
    </source>
</evidence>
<keyword evidence="4" id="KW-0732">Signal</keyword>
<proteinExistence type="inferred from homology"/>
<protein>
    <submittedName>
        <fullName evidence="6">(raccoon dog) hypothetical protein</fullName>
    </submittedName>
</protein>
<feature type="chain" id="PRO_5032583190" evidence="4">
    <location>
        <begin position="17"/>
        <end position="173"/>
    </location>
</feature>
<dbReference type="InterPro" id="IPR002448">
    <property type="entry name" value="OBP-like"/>
</dbReference>
<sequence length="173" mass="19381">MKIRLLCLTLVLACNAQPPDANVLTQISGPWKTLYVSSNNLDKVAENGPFRIYMRGIDVDAPRLKMYFNFYVKVDGECVEKSVEGSLGQDIIINAHYEGDNVFQVVEVTPNFLLAYDFNADDQGGMTKTVFFFGRGAHVNEEDIAKFKKLSSEKDIPEENIIYLGDTDNCPAQ</sequence>
<dbReference type="Gene3D" id="2.40.128.20">
    <property type="match status" value="1"/>
</dbReference>
<dbReference type="GO" id="GO:0005615">
    <property type="term" value="C:extracellular space"/>
    <property type="evidence" value="ECO:0007669"/>
    <property type="project" value="TreeGrafter"/>
</dbReference>
<dbReference type="InterPro" id="IPR002345">
    <property type="entry name" value="Lipocalin"/>
</dbReference>
<dbReference type="Proteomes" id="UP000645828">
    <property type="component" value="Unassembled WGS sequence"/>
</dbReference>